<proteinExistence type="predicted"/>
<evidence type="ECO:0000313" key="2">
    <source>
        <dbReference type="EMBL" id="TFK56348.1"/>
    </source>
</evidence>
<dbReference type="EMBL" id="ML213503">
    <property type="protein sequence ID" value="TFK56348.1"/>
    <property type="molecule type" value="Genomic_DNA"/>
</dbReference>
<dbReference type="AlphaFoldDB" id="A0A5C3NJP4"/>
<keyword evidence="3" id="KW-1185">Reference proteome</keyword>
<reference evidence="2 3" key="1">
    <citation type="journal article" date="2019" name="Nat. Ecol. Evol.">
        <title>Megaphylogeny resolves global patterns of mushroom evolution.</title>
        <authorList>
            <person name="Varga T."/>
            <person name="Krizsan K."/>
            <person name="Foldi C."/>
            <person name="Dima B."/>
            <person name="Sanchez-Garcia M."/>
            <person name="Sanchez-Ramirez S."/>
            <person name="Szollosi G.J."/>
            <person name="Szarkandi J.G."/>
            <person name="Papp V."/>
            <person name="Albert L."/>
            <person name="Andreopoulos W."/>
            <person name="Angelini C."/>
            <person name="Antonin V."/>
            <person name="Barry K.W."/>
            <person name="Bougher N.L."/>
            <person name="Buchanan P."/>
            <person name="Buyck B."/>
            <person name="Bense V."/>
            <person name="Catcheside P."/>
            <person name="Chovatia M."/>
            <person name="Cooper J."/>
            <person name="Damon W."/>
            <person name="Desjardin D."/>
            <person name="Finy P."/>
            <person name="Geml J."/>
            <person name="Haridas S."/>
            <person name="Hughes K."/>
            <person name="Justo A."/>
            <person name="Karasinski D."/>
            <person name="Kautmanova I."/>
            <person name="Kiss B."/>
            <person name="Kocsube S."/>
            <person name="Kotiranta H."/>
            <person name="LaButti K.M."/>
            <person name="Lechner B.E."/>
            <person name="Liimatainen K."/>
            <person name="Lipzen A."/>
            <person name="Lukacs Z."/>
            <person name="Mihaltcheva S."/>
            <person name="Morgado L.N."/>
            <person name="Niskanen T."/>
            <person name="Noordeloos M.E."/>
            <person name="Ohm R.A."/>
            <person name="Ortiz-Santana B."/>
            <person name="Ovrebo C."/>
            <person name="Racz N."/>
            <person name="Riley R."/>
            <person name="Savchenko A."/>
            <person name="Shiryaev A."/>
            <person name="Soop K."/>
            <person name="Spirin V."/>
            <person name="Szebenyi C."/>
            <person name="Tomsovsky M."/>
            <person name="Tulloss R.E."/>
            <person name="Uehling J."/>
            <person name="Grigoriev I.V."/>
            <person name="Vagvolgyi C."/>
            <person name="Papp T."/>
            <person name="Martin F.M."/>
            <person name="Miettinen O."/>
            <person name="Hibbett D.S."/>
            <person name="Nagy L.G."/>
        </authorList>
    </citation>
    <scope>NUCLEOTIDE SEQUENCE [LARGE SCALE GENOMIC DNA]</scope>
    <source>
        <strain evidence="2 3">OMC1185</strain>
    </source>
</reference>
<dbReference type="OrthoDB" id="2662290at2759"/>
<accession>A0A5C3NJP4</accession>
<feature type="region of interest" description="Disordered" evidence="1">
    <location>
        <begin position="1"/>
        <end position="23"/>
    </location>
</feature>
<dbReference type="STRING" id="5364.A0A5C3NJP4"/>
<protein>
    <submittedName>
        <fullName evidence="2">Uncharacterized protein</fullName>
    </submittedName>
</protein>
<dbReference type="Proteomes" id="UP000305948">
    <property type="component" value="Unassembled WGS sequence"/>
</dbReference>
<sequence>MFLPLDHPRQMNGVPTDFRPLSVPGLERARSDTDPDDLLLRAAPCKGAIHPNLLRTENVMYESTSASASAQPGPVPFEAGASLKFKFCKQSGAMLAFKAPAERFDVGRRTKVFEKRLISDYKSWTRFTIDLGYSIGSGDLQVVTGLARTSQWSMAAYKSSSSDFSAEAYFSVPSVASASVSHNSHWRSPDRAVLYNCGPSKPTDEADQTLFIRTICVRPRRLFPTKLRASAGAHRLEDADDSDADCGSGVSIESTDRQVTIVKVPQYEEDANILSPILVYILKACPEAEVALARYSDVIPYLGVSESSL</sequence>
<organism evidence="2 3">
    <name type="scientific">Heliocybe sulcata</name>
    <dbReference type="NCBI Taxonomy" id="5364"/>
    <lineage>
        <taxon>Eukaryota</taxon>
        <taxon>Fungi</taxon>
        <taxon>Dikarya</taxon>
        <taxon>Basidiomycota</taxon>
        <taxon>Agaricomycotina</taxon>
        <taxon>Agaricomycetes</taxon>
        <taxon>Gloeophyllales</taxon>
        <taxon>Gloeophyllaceae</taxon>
        <taxon>Heliocybe</taxon>
    </lineage>
</organism>
<evidence type="ECO:0000256" key="1">
    <source>
        <dbReference type="SAM" id="MobiDB-lite"/>
    </source>
</evidence>
<evidence type="ECO:0000313" key="3">
    <source>
        <dbReference type="Proteomes" id="UP000305948"/>
    </source>
</evidence>
<gene>
    <name evidence="2" type="ORF">OE88DRAFT_4188</name>
</gene>
<name>A0A5C3NJP4_9AGAM</name>